<dbReference type="NCBIfam" id="NF001965">
    <property type="entry name" value="PRK00742.1"/>
    <property type="match status" value="1"/>
</dbReference>
<dbReference type="PANTHER" id="PTHR42872:SF6">
    <property type="entry name" value="PROTEIN-GLUTAMATE METHYLESTERASE_PROTEIN-GLUTAMINE GLUTAMINASE"/>
    <property type="match status" value="1"/>
</dbReference>
<dbReference type="EC" id="3.1.1.61" evidence="5"/>
<dbReference type="Gene3D" id="3.40.50.2300">
    <property type="match status" value="1"/>
</dbReference>
<name>A0ABV1RM66_9ALTE</name>
<dbReference type="PROSITE" id="PS50122">
    <property type="entry name" value="CHEB"/>
    <property type="match status" value="1"/>
</dbReference>
<dbReference type="EMBL" id="JBELOE010000270">
    <property type="protein sequence ID" value="MER2493805.1"/>
    <property type="molecule type" value="Genomic_DNA"/>
</dbReference>
<dbReference type="RefSeq" id="WP_350402860.1">
    <property type="nucleotide sequence ID" value="NZ_JBELOE010000270.1"/>
</dbReference>
<sequence>MTIKVLVIDDSPLIRSLLTEILNAHADIDVVATAEDPYDAREKIKHYNPDVLTLDIEMPKMNGLSFLRNLMRLRPMPVVMVSTLTEKGAPAALQALELGAVDFIAKPKSNILTELSRYHEELTHKVRVAATSKNRIRSLSTAYLRSKIEVPVGENHYAANHLVAIGASTGGTEAIKELVRGLPVNMSPIVITQHIPPVFSTSFAKRLNSVSKMQVFEAQHGQQIEQGCIYLAPGDRHLTINKKGHKLFCQLDDDAPVNRHRPSVEKLFDSVAKLGSNQATGIMLTGMGADGAYAMLNMRKAGQHTIAQDEATSVVWGMPGAAVEQGAIEQILPLQDIAPTILRRLIVSNQRVTKNL</sequence>
<feature type="modified residue" description="4-aspartylphosphate" evidence="5 7">
    <location>
        <position position="55"/>
    </location>
</feature>
<reference evidence="10 11" key="1">
    <citation type="submission" date="2024-06" db="EMBL/GenBank/DDBJ databases">
        <authorList>
            <person name="Chen R.Y."/>
        </authorList>
    </citation>
    <scope>NUCLEOTIDE SEQUENCE [LARGE SCALE GENOMIC DNA]</scope>
    <source>
        <strain evidence="10 11">D2</strain>
    </source>
</reference>
<evidence type="ECO:0000256" key="3">
    <source>
        <dbReference type="ARBA" id="ARBA00022801"/>
    </source>
</evidence>
<dbReference type="Pfam" id="PF00072">
    <property type="entry name" value="Response_reg"/>
    <property type="match status" value="1"/>
</dbReference>
<evidence type="ECO:0000256" key="5">
    <source>
        <dbReference type="HAMAP-Rule" id="MF_00099"/>
    </source>
</evidence>
<evidence type="ECO:0000259" key="9">
    <source>
        <dbReference type="PROSITE" id="PS50122"/>
    </source>
</evidence>
<dbReference type="InterPro" id="IPR008248">
    <property type="entry name" value="CheB-like"/>
</dbReference>
<feature type="domain" description="CheB-type methylesterase" evidence="9">
    <location>
        <begin position="156"/>
        <end position="348"/>
    </location>
</feature>
<evidence type="ECO:0000256" key="2">
    <source>
        <dbReference type="ARBA" id="ARBA00022500"/>
    </source>
</evidence>
<comment type="catalytic activity">
    <reaction evidence="5">
        <text>L-glutaminyl-[protein] + H2O = L-glutamyl-[protein] + NH4(+)</text>
        <dbReference type="Rhea" id="RHEA:16441"/>
        <dbReference type="Rhea" id="RHEA-COMP:10207"/>
        <dbReference type="Rhea" id="RHEA-COMP:10208"/>
        <dbReference type="ChEBI" id="CHEBI:15377"/>
        <dbReference type="ChEBI" id="CHEBI:28938"/>
        <dbReference type="ChEBI" id="CHEBI:29973"/>
        <dbReference type="ChEBI" id="CHEBI:30011"/>
        <dbReference type="EC" id="3.5.1.44"/>
    </reaction>
</comment>
<comment type="PTM">
    <text evidence="5">Phosphorylated by CheA. Phosphorylation of the N-terminal regulatory domain activates the methylesterase activity.</text>
</comment>
<feature type="active site" evidence="5 6">
    <location>
        <position position="194"/>
    </location>
</feature>
<dbReference type="SUPFAM" id="SSF52738">
    <property type="entry name" value="Methylesterase CheB, C-terminal domain"/>
    <property type="match status" value="1"/>
</dbReference>
<dbReference type="InterPro" id="IPR000673">
    <property type="entry name" value="Sig_transdc_resp-reg_Me-estase"/>
</dbReference>
<dbReference type="InterPro" id="IPR035909">
    <property type="entry name" value="CheB_C"/>
</dbReference>
<protein>
    <recommendedName>
        <fullName evidence="5">Protein-glutamate methylesterase/protein-glutamine glutaminase</fullName>
        <ecNumber evidence="5">3.1.1.61</ecNumber>
        <ecNumber evidence="5">3.5.1.44</ecNumber>
    </recommendedName>
</protein>
<dbReference type="PANTHER" id="PTHR42872">
    <property type="entry name" value="PROTEIN-GLUTAMATE METHYLESTERASE/PROTEIN-GLUTAMINE GLUTAMINASE"/>
    <property type="match status" value="1"/>
</dbReference>
<gene>
    <name evidence="5" type="primary">cheB</name>
    <name evidence="10" type="ORF">ABS311_18170</name>
</gene>
<dbReference type="InterPro" id="IPR011006">
    <property type="entry name" value="CheY-like_superfamily"/>
</dbReference>
<evidence type="ECO:0000313" key="10">
    <source>
        <dbReference type="EMBL" id="MER2493805.1"/>
    </source>
</evidence>
<comment type="domain">
    <text evidence="5">Contains a C-terminal catalytic domain, and an N-terminal region which modulates catalytic activity.</text>
</comment>
<dbReference type="SUPFAM" id="SSF52172">
    <property type="entry name" value="CheY-like"/>
    <property type="match status" value="1"/>
</dbReference>
<organism evidence="10 11">
    <name type="scientific">Catenovulum sediminis</name>
    <dbReference type="NCBI Taxonomy" id="1740262"/>
    <lineage>
        <taxon>Bacteria</taxon>
        <taxon>Pseudomonadati</taxon>
        <taxon>Pseudomonadota</taxon>
        <taxon>Gammaproteobacteria</taxon>
        <taxon>Alteromonadales</taxon>
        <taxon>Alteromonadaceae</taxon>
        <taxon>Catenovulum</taxon>
    </lineage>
</organism>
<comment type="caution">
    <text evidence="10">The sequence shown here is derived from an EMBL/GenBank/DDBJ whole genome shotgun (WGS) entry which is preliminary data.</text>
</comment>
<dbReference type="Pfam" id="PF01339">
    <property type="entry name" value="CheB_methylest"/>
    <property type="match status" value="1"/>
</dbReference>
<comment type="subcellular location">
    <subcellularLocation>
        <location evidence="5">Cytoplasm</location>
    </subcellularLocation>
</comment>
<keyword evidence="5 7" id="KW-0597">Phosphoprotein</keyword>
<evidence type="ECO:0000256" key="7">
    <source>
        <dbReference type="PROSITE-ProRule" id="PRU00169"/>
    </source>
</evidence>
<keyword evidence="2 5" id="KW-0145">Chemotaxis</keyword>
<dbReference type="Proteomes" id="UP001467690">
    <property type="component" value="Unassembled WGS sequence"/>
</dbReference>
<dbReference type="PIRSF" id="PIRSF000876">
    <property type="entry name" value="RR_chemtxs_CheB"/>
    <property type="match status" value="1"/>
</dbReference>
<dbReference type="CDD" id="cd16432">
    <property type="entry name" value="CheB_Rec"/>
    <property type="match status" value="1"/>
</dbReference>
<dbReference type="HAMAP" id="MF_00099">
    <property type="entry name" value="CheB_chemtxs"/>
    <property type="match status" value="1"/>
</dbReference>
<evidence type="ECO:0000313" key="11">
    <source>
        <dbReference type="Proteomes" id="UP001467690"/>
    </source>
</evidence>
<dbReference type="SMART" id="SM00448">
    <property type="entry name" value="REC"/>
    <property type="match status" value="1"/>
</dbReference>
<dbReference type="NCBIfam" id="NF009206">
    <property type="entry name" value="PRK12555.1"/>
    <property type="match status" value="1"/>
</dbReference>
<keyword evidence="11" id="KW-1185">Reference proteome</keyword>
<dbReference type="EC" id="3.5.1.44" evidence="5"/>
<feature type="active site" evidence="5 6">
    <location>
        <position position="290"/>
    </location>
</feature>
<feature type="domain" description="Response regulatory" evidence="8">
    <location>
        <begin position="4"/>
        <end position="121"/>
    </location>
</feature>
<feature type="active site" evidence="5 6">
    <location>
        <position position="168"/>
    </location>
</feature>
<keyword evidence="1 5" id="KW-0963">Cytoplasm</keyword>
<dbReference type="PROSITE" id="PS50110">
    <property type="entry name" value="RESPONSE_REGULATORY"/>
    <property type="match status" value="1"/>
</dbReference>
<dbReference type="Gene3D" id="3.40.50.180">
    <property type="entry name" value="Methylesterase CheB, C-terminal domain"/>
    <property type="match status" value="1"/>
</dbReference>
<evidence type="ECO:0000256" key="4">
    <source>
        <dbReference type="ARBA" id="ARBA00048267"/>
    </source>
</evidence>
<dbReference type="CDD" id="cd17541">
    <property type="entry name" value="REC_CheB-like"/>
    <property type="match status" value="1"/>
</dbReference>
<comment type="function">
    <text evidence="5">Involved in chemotaxis. Part of a chemotaxis signal transduction system that modulates chemotaxis in response to various stimuli. Catalyzes the demethylation of specific methylglutamate residues introduced into the chemoreceptors (methyl-accepting chemotaxis proteins or MCP) by CheR. Also mediates the irreversible deamidation of specific glutamine residues to glutamic acid.</text>
</comment>
<dbReference type="GO" id="GO:0008984">
    <property type="term" value="F:protein-glutamate methylesterase activity"/>
    <property type="evidence" value="ECO:0007669"/>
    <property type="project" value="UniProtKB-EC"/>
</dbReference>
<comment type="similarity">
    <text evidence="5">Belongs to the CheB family.</text>
</comment>
<evidence type="ECO:0000259" key="8">
    <source>
        <dbReference type="PROSITE" id="PS50110"/>
    </source>
</evidence>
<accession>A0ABV1RM66</accession>
<evidence type="ECO:0000256" key="6">
    <source>
        <dbReference type="PROSITE-ProRule" id="PRU00050"/>
    </source>
</evidence>
<evidence type="ECO:0000256" key="1">
    <source>
        <dbReference type="ARBA" id="ARBA00022490"/>
    </source>
</evidence>
<proteinExistence type="inferred from homology"/>
<keyword evidence="3 5" id="KW-0378">Hydrolase</keyword>
<comment type="catalytic activity">
    <reaction evidence="4 5">
        <text>[protein]-L-glutamate 5-O-methyl ester + H2O = L-glutamyl-[protein] + methanol + H(+)</text>
        <dbReference type="Rhea" id="RHEA:23236"/>
        <dbReference type="Rhea" id="RHEA-COMP:10208"/>
        <dbReference type="Rhea" id="RHEA-COMP:10311"/>
        <dbReference type="ChEBI" id="CHEBI:15377"/>
        <dbReference type="ChEBI" id="CHEBI:15378"/>
        <dbReference type="ChEBI" id="CHEBI:17790"/>
        <dbReference type="ChEBI" id="CHEBI:29973"/>
        <dbReference type="ChEBI" id="CHEBI:82795"/>
        <dbReference type="EC" id="3.1.1.61"/>
    </reaction>
</comment>
<dbReference type="InterPro" id="IPR001789">
    <property type="entry name" value="Sig_transdc_resp-reg_receiver"/>
</dbReference>